<dbReference type="EMBL" id="JAULSW010000003">
    <property type="protein sequence ID" value="KAK3386643.1"/>
    <property type="molecule type" value="Genomic_DNA"/>
</dbReference>
<dbReference type="InterPro" id="IPR013320">
    <property type="entry name" value="ConA-like_dom_sf"/>
</dbReference>
<dbReference type="PANTHER" id="PTHR10963:SF24">
    <property type="entry name" value="GLYCOSIDASE C21B10.07-RELATED"/>
    <property type="match status" value="1"/>
</dbReference>
<reference evidence="1" key="2">
    <citation type="submission" date="2023-06" db="EMBL/GenBank/DDBJ databases">
        <authorList>
            <consortium name="Lawrence Berkeley National Laboratory"/>
            <person name="Haridas S."/>
            <person name="Hensen N."/>
            <person name="Bonometti L."/>
            <person name="Westerberg I."/>
            <person name="Brannstrom I.O."/>
            <person name="Guillou S."/>
            <person name="Cros-Aarteil S."/>
            <person name="Calhoun S."/>
            <person name="Kuo A."/>
            <person name="Mondo S."/>
            <person name="Pangilinan J."/>
            <person name="Riley R."/>
            <person name="LaButti K."/>
            <person name="Andreopoulos B."/>
            <person name="Lipzen A."/>
            <person name="Chen C."/>
            <person name="Yanf M."/>
            <person name="Daum C."/>
            <person name="Ng V."/>
            <person name="Clum A."/>
            <person name="Steindorff A."/>
            <person name="Ohm R."/>
            <person name="Martin F."/>
            <person name="Silar P."/>
            <person name="Natvig D."/>
            <person name="Lalanne C."/>
            <person name="Gautier V."/>
            <person name="Ament-velasquez S.L."/>
            <person name="Kruys A."/>
            <person name="Hutchinson M.I."/>
            <person name="Powell A.J."/>
            <person name="Barry K."/>
            <person name="Miller A.N."/>
            <person name="Grigoriev I.V."/>
            <person name="Debuchy R."/>
            <person name="Gladieux P."/>
            <person name="Thoren M.H."/>
            <person name="Johannesson H."/>
        </authorList>
    </citation>
    <scope>NUCLEOTIDE SEQUENCE</scope>
    <source>
        <strain evidence="1">CBS 232.78</strain>
    </source>
</reference>
<dbReference type="PANTHER" id="PTHR10963">
    <property type="entry name" value="GLYCOSYL HYDROLASE-RELATED"/>
    <property type="match status" value="1"/>
</dbReference>
<proteinExistence type="predicted"/>
<comment type="caution">
    <text evidence="1">The sequence shown here is derived from an EMBL/GenBank/DDBJ whole genome shotgun (WGS) entry which is preliminary data.</text>
</comment>
<dbReference type="Proteomes" id="UP001285441">
    <property type="component" value="Unassembled WGS sequence"/>
</dbReference>
<dbReference type="AlphaFoldDB" id="A0AAE0NS10"/>
<sequence>FDSNDFMKIDPTHGFVDYKNYQDAHDGGLIKTQGTELYIGVDSDHNGVAGRGSVRLESQTRYNKGLIIAHFTHIPKAVCGAWPAFWMYGPNWPNSGEADVYEQWNLADPLYAFHTGAPADVGACTLKPSTFSATQGSNNCYIHAQGQFDNEGSALSLLSSIEKVTNRPLTDATQWTSTVFRVWTWPANKAPADALSGEPNPASWGLPTFSVDSSSCDIDRAFKDMRLVLNIDFCGDAAGNEGLWGWTTNNLPGYCSGKTGYGWCPDYVNSHAGEYEEVYWKVKDIRVFQ</sequence>
<organism evidence="1 2">
    <name type="scientific">Podospora didyma</name>
    <dbReference type="NCBI Taxonomy" id="330526"/>
    <lineage>
        <taxon>Eukaryota</taxon>
        <taxon>Fungi</taxon>
        <taxon>Dikarya</taxon>
        <taxon>Ascomycota</taxon>
        <taxon>Pezizomycotina</taxon>
        <taxon>Sordariomycetes</taxon>
        <taxon>Sordariomycetidae</taxon>
        <taxon>Sordariales</taxon>
        <taxon>Podosporaceae</taxon>
        <taxon>Podospora</taxon>
    </lineage>
</organism>
<dbReference type="Gene3D" id="2.60.120.200">
    <property type="match status" value="1"/>
</dbReference>
<evidence type="ECO:0000313" key="2">
    <source>
        <dbReference type="Proteomes" id="UP001285441"/>
    </source>
</evidence>
<evidence type="ECO:0000313" key="1">
    <source>
        <dbReference type="EMBL" id="KAK3386643.1"/>
    </source>
</evidence>
<dbReference type="SUPFAM" id="SSF49899">
    <property type="entry name" value="Concanavalin A-like lectins/glucanases"/>
    <property type="match status" value="1"/>
</dbReference>
<feature type="non-terminal residue" evidence="1">
    <location>
        <position position="1"/>
    </location>
</feature>
<reference evidence="1" key="1">
    <citation type="journal article" date="2023" name="Mol. Phylogenet. Evol.">
        <title>Genome-scale phylogeny and comparative genomics of the fungal order Sordariales.</title>
        <authorList>
            <person name="Hensen N."/>
            <person name="Bonometti L."/>
            <person name="Westerberg I."/>
            <person name="Brannstrom I.O."/>
            <person name="Guillou S."/>
            <person name="Cros-Aarteil S."/>
            <person name="Calhoun S."/>
            <person name="Haridas S."/>
            <person name="Kuo A."/>
            <person name="Mondo S."/>
            <person name="Pangilinan J."/>
            <person name="Riley R."/>
            <person name="LaButti K."/>
            <person name="Andreopoulos B."/>
            <person name="Lipzen A."/>
            <person name="Chen C."/>
            <person name="Yan M."/>
            <person name="Daum C."/>
            <person name="Ng V."/>
            <person name="Clum A."/>
            <person name="Steindorff A."/>
            <person name="Ohm R.A."/>
            <person name="Martin F."/>
            <person name="Silar P."/>
            <person name="Natvig D.O."/>
            <person name="Lalanne C."/>
            <person name="Gautier V."/>
            <person name="Ament-Velasquez S.L."/>
            <person name="Kruys A."/>
            <person name="Hutchinson M.I."/>
            <person name="Powell A.J."/>
            <person name="Barry K."/>
            <person name="Miller A.N."/>
            <person name="Grigoriev I.V."/>
            <person name="Debuchy R."/>
            <person name="Gladieux P."/>
            <person name="Hiltunen Thoren M."/>
            <person name="Johannesson H."/>
        </authorList>
    </citation>
    <scope>NUCLEOTIDE SEQUENCE</scope>
    <source>
        <strain evidence="1">CBS 232.78</strain>
    </source>
</reference>
<protein>
    <submittedName>
        <fullName evidence="1">Endo-1,3(4)-beta-glucanase</fullName>
    </submittedName>
</protein>
<feature type="non-terminal residue" evidence="1">
    <location>
        <position position="289"/>
    </location>
</feature>
<gene>
    <name evidence="1" type="ORF">B0H63DRAFT_382316</name>
</gene>
<dbReference type="InterPro" id="IPR050546">
    <property type="entry name" value="Glycosyl_Hydrlase_16"/>
</dbReference>
<accession>A0AAE0NS10</accession>
<keyword evidence="2" id="KW-1185">Reference proteome</keyword>
<name>A0AAE0NS10_9PEZI</name>
<dbReference type="GO" id="GO:0009251">
    <property type="term" value="P:glucan catabolic process"/>
    <property type="evidence" value="ECO:0007669"/>
    <property type="project" value="TreeGrafter"/>
</dbReference>
<dbReference type="Pfam" id="PF26113">
    <property type="entry name" value="GH16_XgeA"/>
    <property type="match status" value="1"/>
</dbReference>